<dbReference type="STRING" id="1856405.BFC17_17415"/>
<gene>
    <name evidence="1" type="ORF">BFC17_17415</name>
</gene>
<sequence>MTGFTLGFEIYDRYEVVFARKKWWHDKYYAAFSYKLKAGFGSRWPFKLKAETIVTKVFAGENNQVVDYPANLLCQGVNVASRAERCAFQGKATFTAYAVENAKTQFYKDVGLPNDKLFKGKEFVFTLGATCRFHASIPGPNIGFSCPDSLKGFDFSLDHPTQLGRTQKTLVQKVIKGKDLGFGVYYGTGYAVINPGAKLVGKDGKIKFDVKYNHAVNAAGNQNINSLTVNGGSKTLTVEENVNQGERVPWGVELTNPEYSVSASLVPIAEIEIGVDLGVYTWDEVFGPVEFNDLALNLGEFKFERHEGSTNKFKANIGVRYSPR</sequence>
<evidence type="ECO:0000313" key="1">
    <source>
        <dbReference type="EMBL" id="OFI35310.1"/>
    </source>
</evidence>
<organism evidence="1 2">
    <name type="scientific">Alteromonas lipolytica</name>
    <dbReference type="NCBI Taxonomy" id="1856405"/>
    <lineage>
        <taxon>Bacteria</taxon>
        <taxon>Pseudomonadati</taxon>
        <taxon>Pseudomonadota</taxon>
        <taxon>Gammaproteobacteria</taxon>
        <taxon>Alteromonadales</taxon>
        <taxon>Alteromonadaceae</taxon>
        <taxon>Alteromonas/Salinimonas group</taxon>
        <taxon>Alteromonas</taxon>
    </lineage>
</organism>
<reference evidence="1 2" key="1">
    <citation type="submission" date="2016-09" db="EMBL/GenBank/DDBJ databases">
        <title>Alteromonas lipolytica, a new species isolated from sea water.</title>
        <authorList>
            <person name="Wu Y.-H."/>
            <person name="Cheng H."/>
            <person name="Xu X.-W."/>
        </authorList>
    </citation>
    <scope>NUCLEOTIDE SEQUENCE [LARGE SCALE GENOMIC DNA]</scope>
    <source>
        <strain evidence="1 2">JW12</strain>
    </source>
</reference>
<evidence type="ECO:0000313" key="2">
    <source>
        <dbReference type="Proteomes" id="UP000176037"/>
    </source>
</evidence>
<accession>A0A1E8FH99</accession>
<proteinExistence type="predicted"/>
<comment type="caution">
    <text evidence="1">The sequence shown here is derived from an EMBL/GenBank/DDBJ whole genome shotgun (WGS) entry which is preliminary data.</text>
</comment>
<name>A0A1E8FH99_9ALTE</name>
<keyword evidence="2" id="KW-1185">Reference proteome</keyword>
<dbReference type="EMBL" id="MJIC01000010">
    <property type="protein sequence ID" value="OFI35310.1"/>
    <property type="molecule type" value="Genomic_DNA"/>
</dbReference>
<protein>
    <submittedName>
        <fullName evidence="1">Uncharacterized protein</fullName>
    </submittedName>
</protein>
<dbReference type="Proteomes" id="UP000176037">
    <property type="component" value="Unassembled WGS sequence"/>
</dbReference>
<dbReference type="AlphaFoldDB" id="A0A1E8FH99"/>